<dbReference type="OrthoDB" id="1360268at2"/>
<proteinExistence type="predicted"/>
<dbReference type="RefSeq" id="WP_073369656.1">
    <property type="nucleotide sequence ID" value="NZ_FQWB01000003.1"/>
</dbReference>
<dbReference type="EMBL" id="FQWB01000003">
    <property type="protein sequence ID" value="SHG27051.1"/>
    <property type="molecule type" value="Genomic_DNA"/>
</dbReference>
<protein>
    <submittedName>
        <fullName evidence="1">Uncharacterized protein</fullName>
    </submittedName>
</protein>
<sequence length="104" mass="11717">MIVQYQGKKNGKSTTLTIKINGGNLSKTSSNYELFLYVGDKGANQVPLFTTEIHQSLSNCLREIYLFRKHNHIAFDAGSEITIGDLNPYDQILYDFLKPNLFAA</sequence>
<evidence type="ECO:0000313" key="1">
    <source>
        <dbReference type="EMBL" id="SHG27051.1"/>
    </source>
</evidence>
<dbReference type="AlphaFoldDB" id="A0A1M5IFK4"/>
<evidence type="ECO:0000313" key="2">
    <source>
        <dbReference type="Proteomes" id="UP000184516"/>
    </source>
</evidence>
<gene>
    <name evidence="1" type="ORF">SAMN05443549_10366</name>
</gene>
<name>A0A1M5IFK4_9FLAO</name>
<organism evidence="1 2">
    <name type="scientific">Flavobacterium fluvii</name>
    <dbReference type="NCBI Taxonomy" id="468056"/>
    <lineage>
        <taxon>Bacteria</taxon>
        <taxon>Pseudomonadati</taxon>
        <taxon>Bacteroidota</taxon>
        <taxon>Flavobacteriia</taxon>
        <taxon>Flavobacteriales</taxon>
        <taxon>Flavobacteriaceae</taxon>
        <taxon>Flavobacterium</taxon>
    </lineage>
</organism>
<dbReference type="Proteomes" id="UP000184516">
    <property type="component" value="Unassembled WGS sequence"/>
</dbReference>
<keyword evidence="2" id="KW-1185">Reference proteome</keyword>
<reference evidence="2" key="1">
    <citation type="submission" date="2016-11" db="EMBL/GenBank/DDBJ databases">
        <authorList>
            <person name="Varghese N."/>
            <person name="Submissions S."/>
        </authorList>
    </citation>
    <scope>NUCLEOTIDE SEQUENCE [LARGE SCALE GENOMIC DNA]</scope>
    <source>
        <strain evidence="2">DSM 19978</strain>
    </source>
</reference>
<accession>A0A1M5IFK4</accession>